<dbReference type="EMBL" id="FJUW01000004">
    <property type="protein sequence ID" value="CZS90672.1"/>
    <property type="molecule type" value="Genomic_DNA"/>
</dbReference>
<feature type="region of interest" description="Disordered" evidence="1">
    <location>
        <begin position="548"/>
        <end position="658"/>
    </location>
</feature>
<protein>
    <submittedName>
        <fullName evidence="2">Uncharacterized protein</fullName>
    </submittedName>
</protein>
<sequence>MSDPNGDPCGFCSQPSHGANQCQLMLDMEQVHAAEVSSEMLDGPVDLAGFAGGPLNGAAAERSHSPTYAASSNSFSGNVYNQGHSYTAYNTGRDRNEYSMQQPSSCPAKFTSSRSASNLGFSSFPAASEENMGNGNNFNGQLSHPSIPSSHINFQNGNAFELRSPDGALAARRASLLKGTYTAVIPGLTNSTASEVPGSLHKIWTGRNYNRQTLLDPASRYSASPIIGSGQAKYHNHGKQSLSRFSGQHMGLGNGYTEYSNTSSPAPYDTAATNAASSASTEKPSPFNTFEPLESIIPKRLPMDFTGSNYTFPNLEANVCYSNQNFRNFEVKDQDLGSKTAHDYPGYGQIMDSNQVLRGPVAQKSIQSFAMRSLPTAPSVELYDTAPHLTLQLLASYAKEVQDYGLLLEHHATRLQPIASLNCVQGARFAWFPNGTYSATLEMPQTPENATLLKNGIRAGQIAVRNSVLAKDFGTLLNVVPDQTLGVAVNSKHQCDGHVLDDQLFHSATTFDAMAHLLEEHRKGILNGSIGSMSRSVAGELGVYNDSPIHTPVRGSGRGGGRGGRGGRGGTARGGSTVTKKKAAPKRKAETQDIEDGDEVIMGADTGSSATKPSASKKTPAHRKRAPAVRKIKIEPAAELNTSPAAPGFANSSPVKPEQPANVIDLEQDAQGEFDDEYAQGFDFEKRLVPIYK</sequence>
<dbReference type="AlphaFoldDB" id="A0A1E1JY75"/>
<evidence type="ECO:0000313" key="2">
    <source>
        <dbReference type="EMBL" id="CZS90672.1"/>
    </source>
</evidence>
<feature type="region of interest" description="Disordered" evidence="1">
    <location>
        <begin position="256"/>
        <end position="287"/>
    </location>
</feature>
<accession>A0A1E1JY75</accession>
<evidence type="ECO:0000313" key="3">
    <source>
        <dbReference type="Proteomes" id="UP000178129"/>
    </source>
</evidence>
<organism evidence="2 3">
    <name type="scientific">Rhynchosporium graminicola</name>
    <dbReference type="NCBI Taxonomy" id="2792576"/>
    <lineage>
        <taxon>Eukaryota</taxon>
        <taxon>Fungi</taxon>
        <taxon>Dikarya</taxon>
        <taxon>Ascomycota</taxon>
        <taxon>Pezizomycotina</taxon>
        <taxon>Leotiomycetes</taxon>
        <taxon>Helotiales</taxon>
        <taxon>Ploettnerulaceae</taxon>
        <taxon>Rhynchosporium</taxon>
    </lineage>
</organism>
<gene>
    <name evidence="2" type="ORF">RCO7_06786</name>
</gene>
<proteinExistence type="predicted"/>
<comment type="caution">
    <text evidence="2">The sequence shown here is derived from an EMBL/GenBank/DDBJ whole genome shotgun (WGS) entry which is preliminary data.</text>
</comment>
<feature type="compositionally biased region" description="Polar residues" evidence="1">
    <location>
        <begin position="640"/>
        <end position="654"/>
    </location>
</feature>
<dbReference type="Proteomes" id="UP000178129">
    <property type="component" value="Unassembled WGS sequence"/>
</dbReference>
<reference evidence="3" key="1">
    <citation type="submission" date="2016-03" db="EMBL/GenBank/DDBJ databases">
        <authorList>
            <person name="Ploux O."/>
        </authorList>
    </citation>
    <scope>NUCLEOTIDE SEQUENCE [LARGE SCALE GENOMIC DNA]</scope>
    <source>
        <strain evidence="3">UK7</strain>
    </source>
</reference>
<feature type="compositionally biased region" description="Basic residues" evidence="1">
    <location>
        <begin position="619"/>
        <end position="631"/>
    </location>
</feature>
<evidence type="ECO:0000256" key="1">
    <source>
        <dbReference type="SAM" id="MobiDB-lite"/>
    </source>
</evidence>
<dbReference type="InParanoid" id="A0A1E1JY75"/>
<feature type="compositionally biased region" description="Low complexity" evidence="1">
    <location>
        <begin position="608"/>
        <end position="618"/>
    </location>
</feature>
<name>A0A1E1JY75_9HELO</name>
<keyword evidence="3" id="KW-1185">Reference proteome</keyword>
<feature type="compositionally biased region" description="Gly residues" evidence="1">
    <location>
        <begin position="556"/>
        <end position="573"/>
    </location>
</feature>
<feature type="compositionally biased region" description="Low complexity" evidence="1">
    <location>
        <begin position="270"/>
        <end position="281"/>
    </location>
</feature>